<evidence type="ECO:0000313" key="2">
    <source>
        <dbReference type="EMBL" id="GAA2445868.1"/>
    </source>
</evidence>
<dbReference type="Pfam" id="PF00004">
    <property type="entry name" value="AAA"/>
    <property type="match status" value="1"/>
</dbReference>
<dbReference type="SUPFAM" id="SSF52540">
    <property type="entry name" value="P-loop containing nucleoside triphosphate hydrolases"/>
    <property type="match status" value="1"/>
</dbReference>
<accession>A0ABP5X5F3</accession>
<organism evidence="2 3">
    <name type="scientific">Actinomadura vinacea</name>
    <dbReference type="NCBI Taxonomy" id="115336"/>
    <lineage>
        <taxon>Bacteria</taxon>
        <taxon>Bacillati</taxon>
        <taxon>Actinomycetota</taxon>
        <taxon>Actinomycetes</taxon>
        <taxon>Streptosporangiales</taxon>
        <taxon>Thermomonosporaceae</taxon>
        <taxon>Actinomadura</taxon>
    </lineage>
</organism>
<dbReference type="EMBL" id="BAAARW010000030">
    <property type="protein sequence ID" value="GAA2445868.1"/>
    <property type="molecule type" value="Genomic_DNA"/>
</dbReference>
<dbReference type="Proteomes" id="UP001501231">
    <property type="component" value="Unassembled WGS sequence"/>
</dbReference>
<dbReference type="PANTHER" id="PTHR37816">
    <property type="entry name" value="YALI0E33011P"/>
    <property type="match status" value="1"/>
</dbReference>
<name>A0ABP5X5F3_9ACTN</name>
<dbReference type="RefSeq" id="WP_344595387.1">
    <property type="nucleotide sequence ID" value="NZ_BAAARW010000030.1"/>
</dbReference>
<protein>
    <recommendedName>
        <fullName evidence="1">ATPase AAA-type core domain-containing protein</fullName>
    </recommendedName>
</protein>
<comment type="caution">
    <text evidence="2">The sequence shown here is derived from an EMBL/GenBank/DDBJ whole genome shotgun (WGS) entry which is preliminary data.</text>
</comment>
<keyword evidence="3" id="KW-1185">Reference proteome</keyword>
<gene>
    <name evidence="2" type="ORF">GCM10010191_73520</name>
</gene>
<dbReference type="InterPro" id="IPR003959">
    <property type="entry name" value="ATPase_AAA_core"/>
</dbReference>
<evidence type="ECO:0000313" key="3">
    <source>
        <dbReference type="Proteomes" id="UP001501231"/>
    </source>
</evidence>
<dbReference type="PANTHER" id="PTHR37816:SF1">
    <property type="entry name" value="TOXIN"/>
    <property type="match status" value="1"/>
</dbReference>
<feature type="domain" description="ATPase AAA-type core" evidence="1">
    <location>
        <begin position="6"/>
        <end position="37"/>
    </location>
</feature>
<dbReference type="InterPro" id="IPR027417">
    <property type="entry name" value="P-loop_NTPase"/>
</dbReference>
<dbReference type="InterPro" id="IPR052922">
    <property type="entry name" value="Cytidylate_Kinase-2"/>
</dbReference>
<reference evidence="3" key="1">
    <citation type="journal article" date="2019" name="Int. J. Syst. Evol. Microbiol.">
        <title>The Global Catalogue of Microorganisms (GCM) 10K type strain sequencing project: providing services to taxonomists for standard genome sequencing and annotation.</title>
        <authorList>
            <consortium name="The Broad Institute Genomics Platform"/>
            <consortium name="The Broad Institute Genome Sequencing Center for Infectious Disease"/>
            <person name="Wu L."/>
            <person name="Ma J."/>
        </authorList>
    </citation>
    <scope>NUCLEOTIDE SEQUENCE [LARGE SCALE GENOMIC DNA]</scope>
    <source>
        <strain evidence="3">JCM 3325</strain>
    </source>
</reference>
<proteinExistence type="predicted"/>
<evidence type="ECO:0000259" key="1">
    <source>
        <dbReference type="Pfam" id="PF00004"/>
    </source>
</evidence>
<dbReference type="Gene3D" id="3.40.50.300">
    <property type="entry name" value="P-loop containing nucleotide triphosphate hydrolases"/>
    <property type="match status" value="1"/>
</dbReference>
<sequence>MRRVSVVGPPGAGKTTLAKALAERLDLPHVELDAIVFQPGWTQLPAAELHVRLGGLAATDAWIMDGNADVLGDEHGTGRRLIWERADTVIWLRPSRQTVVHRLFRRSLTRVVRRTELWNGNREQWRMLLSPDPRRSVIARAYVRYEPQRRAYEAALGEERWSHLRVVRLESARSVKVFLDGVGRRR</sequence>